<dbReference type="STRING" id="587636.SAMN05216199_3325"/>
<accession>A0A1H9X1H4</accession>
<dbReference type="AlphaFoldDB" id="A0A1H9X1H4"/>
<keyword evidence="1" id="KW-0560">Oxidoreductase</keyword>
<evidence type="ECO:0000259" key="3">
    <source>
        <dbReference type="PROSITE" id="PS51387"/>
    </source>
</evidence>
<dbReference type="InterPro" id="IPR006094">
    <property type="entry name" value="Oxid_FAD_bind_N"/>
</dbReference>
<proteinExistence type="predicted"/>
<dbReference type="Pfam" id="PF04030">
    <property type="entry name" value="ALO"/>
    <property type="match status" value="1"/>
</dbReference>
<feature type="region of interest" description="Disordered" evidence="2">
    <location>
        <begin position="240"/>
        <end position="262"/>
    </location>
</feature>
<evidence type="ECO:0000313" key="5">
    <source>
        <dbReference type="Proteomes" id="UP000199019"/>
    </source>
</evidence>
<gene>
    <name evidence="4" type="ORF">SAMN05216199_3325</name>
</gene>
<dbReference type="InterPro" id="IPR016166">
    <property type="entry name" value="FAD-bd_PCMH"/>
</dbReference>
<dbReference type="InterPro" id="IPR036318">
    <property type="entry name" value="FAD-bd_PCMH-like_sf"/>
</dbReference>
<evidence type="ECO:0000256" key="1">
    <source>
        <dbReference type="ARBA" id="ARBA00023002"/>
    </source>
</evidence>
<dbReference type="PANTHER" id="PTHR43762:SF1">
    <property type="entry name" value="D-ARABINONO-1,4-LACTONE OXIDASE"/>
    <property type="match status" value="1"/>
</dbReference>
<dbReference type="GO" id="GO:0003885">
    <property type="term" value="F:D-arabinono-1,4-lactone oxidase activity"/>
    <property type="evidence" value="ECO:0007669"/>
    <property type="project" value="InterPro"/>
</dbReference>
<dbReference type="GO" id="GO:0071949">
    <property type="term" value="F:FAD binding"/>
    <property type="evidence" value="ECO:0007669"/>
    <property type="project" value="InterPro"/>
</dbReference>
<dbReference type="Gene3D" id="1.10.45.10">
    <property type="entry name" value="Vanillyl-alcohol Oxidase, Chain A, domain 4"/>
    <property type="match status" value="1"/>
</dbReference>
<evidence type="ECO:0000313" key="4">
    <source>
        <dbReference type="EMBL" id="SES39944.1"/>
    </source>
</evidence>
<dbReference type="SUPFAM" id="SSF56176">
    <property type="entry name" value="FAD-binding/transporter-associated domain-like"/>
    <property type="match status" value="1"/>
</dbReference>
<feature type="domain" description="FAD-binding PCMH-type" evidence="3">
    <location>
        <begin position="15"/>
        <end position="186"/>
    </location>
</feature>
<dbReference type="EMBL" id="FOHB01000006">
    <property type="protein sequence ID" value="SES39944.1"/>
    <property type="molecule type" value="Genomic_DNA"/>
</dbReference>
<dbReference type="PROSITE" id="PS51387">
    <property type="entry name" value="FAD_PCMH"/>
    <property type="match status" value="1"/>
</dbReference>
<protein>
    <submittedName>
        <fullName evidence="4">Decaprenylphospho-beta-D-ribofuranose 2-oxidase</fullName>
    </submittedName>
</protein>
<name>A0A1H9X1H4_9MICO</name>
<dbReference type="GO" id="GO:0016020">
    <property type="term" value="C:membrane"/>
    <property type="evidence" value="ECO:0007669"/>
    <property type="project" value="InterPro"/>
</dbReference>
<reference evidence="5" key="1">
    <citation type="submission" date="2016-10" db="EMBL/GenBank/DDBJ databases">
        <authorList>
            <person name="Varghese N."/>
            <person name="Submissions S."/>
        </authorList>
    </citation>
    <scope>NUCLEOTIDE SEQUENCE [LARGE SCALE GENOMIC DNA]</scope>
    <source>
        <strain evidence="5">CGMCC 1.6963</strain>
    </source>
</reference>
<dbReference type="InterPro" id="IPR007173">
    <property type="entry name" value="ALO_C"/>
</dbReference>
<dbReference type="Pfam" id="PF01565">
    <property type="entry name" value="FAD_binding_4"/>
    <property type="match status" value="1"/>
</dbReference>
<dbReference type="Gene3D" id="3.30.465.10">
    <property type="match status" value="1"/>
</dbReference>
<dbReference type="RefSeq" id="WP_218144353.1">
    <property type="nucleotide sequence ID" value="NZ_FOHB01000006.1"/>
</dbReference>
<dbReference type="InterPro" id="IPR016169">
    <property type="entry name" value="FAD-bd_PCMH_sub2"/>
</dbReference>
<dbReference type="InterPro" id="IPR010031">
    <property type="entry name" value="FAD_lactone_oxidase-like"/>
</dbReference>
<organism evidence="4 5">
    <name type="scientific">Pedococcus cremeus</name>
    <dbReference type="NCBI Taxonomy" id="587636"/>
    <lineage>
        <taxon>Bacteria</taxon>
        <taxon>Bacillati</taxon>
        <taxon>Actinomycetota</taxon>
        <taxon>Actinomycetes</taxon>
        <taxon>Micrococcales</taxon>
        <taxon>Intrasporangiaceae</taxon>
        <taxon>Pedococcus</taxon>
    </lineage>
</organism>
<evidence type="ECO:0000256" key="2">
    <source>
        <dbReference type="SAM" id="MobiDB-lite"/>
    </source>
</evidence>
<keyword evidence="5" id="KW-1185">Reference proteome</keyword>
<sequence>MTGVESTLLTGWGRATASLAEVSHEASVEEIAETVRSARGTPRGRGVLSRGLGRSYGDAAQNGGGRVIRTDALTGIGVIDASGQVDVGAGASIGDVLAYAVPRGWFVPVTPGTRHVTLGGAVAADVHGKNHHRDGSIGSHVVELDLVDGRGQLQTLRPTSPGFGAVVGGMGLSGVVTRVRLRLRPIETASLTVHTRRTADLDETMAALVAADQEHRYTVAWLDTLSSGASFGRGVLTSGDHSTVGSSPGGEPTPLHDFTTGRVLPGPPWAPPALLTRRRMRMFNEAYYRAAPSRATLSQESVAAFFHPLDVISGWNRIYGRTGFLQYQFAVADDSCVRHVIEMFQRAGVPGFLAVLKRFGPGTEGAPLSFPRPGWTLALDMPALPGVRDVLDAADDYLVARGGRLYLAKDSRVKPELIPAMYPDLDRWRELRDQLDPDHVFASDLARRLTLC</sequence>
<dbReference type="Proteomes" id="UP000199019">
    <property type="component" value="Unassembled WGS sequence"/>
</dbReference>
<dbReference type="PANTHER" id="PTHR43762">
    <property type="entry name" value="L-GULONOLACTONE OXIDASE"/>
    <property type="match status" value="1"/>
</dbReference>
<dbReference type="InterPro" id="IPR016171">
    <property type="entry name" value="Vanillyl_alc_oxidase_C-sub2"/>
</dbReference>